<reference evidence="2" key="1">
    <citation type="journal article" date="2019" name="Sci. Rep.">
        <title>Draft genome of Tanacetum cinerariifolium, the natural source of mosquito coil.</title>
        <authorList>
            <person name="Yamashiro T."/>
            <person name="Shiraishi A."/>
            <person name="Satake H."/>
            <person name="Nakayama K."/>
        </authorList>
    </citation>
    <scope>NUCLEOTIDE SEQUENCE</scope>
</reference>
<dbReference type="EMBL" id="BKCJ010460866">
    <property type="protein sequence ID" value="GFA64418.1"/>
    <property type="molecule type" value="Genomic_DNA"/>
</dbReference>
<evidence type="ECO:0000256" key="1">
    <source>
        <dbReference type="SAM" id="MobiDB-lite"/>
    </source>
</evidence>
<sequence length="230" mass="24777">DYTRRARIAQSSALPPVADEHASPLRDVSQGEACPTDSVFEADQDMAHIVKSSTLPHDSAPRVTSPTADEGSMQLKLDELTGLCTSLQRQHSEMVAKFKAQELEINRLKGRNLDEGEVAAERVSNDTEEMATVLTSMDASTVLSGGVVKVPTGSGSIPIAGPPAAEVPTGSDVVPTTGPIFATATVVTPYTRRKGKETMVESETTKKKKIQEQIDIQMARQQKEEMERDA</sequence>
<name>A0A699JXY7_TANCI</name>
<dbReference type="AlphaFoldDB" id="A0A699JXY7"/>
<evidence type="ECO:0000313" key="2">
    <source>
        <dbReference type="EMBL" id="GFA64418.1"/>
    </source>
</evidence>
<feature type="non-terminal residue" evidence="2">
    <location>
        <position position="1"/>
    </location>
</feature>
<proteinExistence type="predicted"/>
<organism evidence="2">
    <name type="scientific">Tanacetum cinerariifolium</name>
    <name type="common">Dalmatian daisy</name>
    <name type="synonym">Chrysanthemum cinerariifolium</name>
    <dbReference type="NCBI Taxonomy" id="118510"/>
    <lineage>
        <taxon>Eukaryota</taxon>
        <taxon>Viridiplantae</taxon>
        <taxon>Streptophyta</taxon>
        <taxon>Embryophyta</taxon>
        <taxon>Tracheophyta</taxon>
        <taxon>Spermatophyta</taxon>
        <taxon>Magnoliopsida</taxon>
        <taxon>eudicotyledons</taxon>
        <taxon>Gunneridae</taxon>
        <taxon>Pentapetalae</taxon>
        <taxon>asterids</taxon>
        <taxon>campanulids</taxon>
        <taxon>Asterales</taxon>
        <taxon>Asteraceae</taxon>
        <taxon>Asteroideae</taxon>
        <taxon>Anthemideae</taxon>
        <taxon>Anthemidinae</taxon>
        <taxon>Tanacetum</taxon>
    </lineage>
</organism>
<protein>
    <submittedName>
        <fullName evidence="2">Uncharacterized protein</fullName>
    </submittedName>
</protein>
<gene>
    <name evidence="2" type="ORF">Tci_636390</name>
</gene>
<accession>A0A699JXY7</accession>
<feature type="region of interest" description="Disordered" evidence="1">
    <location>
        <begin position="1"/>
        <end position="33"/>
    </location>
</feature>
<comment type="caution">
    <text evidence="2">The sequence shown here is derived from an EMBL/GenBank/DDBJ whole genome shotgun (WGS) entry which is preliminary data.</text>
</comment>